<keyword evidence="7" id="KW-0175">Coiled coil</keyword>
<keyword evidence="3" id="KW-1003">Cell membrane</keyword>
<dbReference type="InterPro" id="IPR023408">
    <property type="entry name" value="MscS_beta-dom_sf"/>
</dbReference>
<dbReference type="RefSeq" id="WP_245131482.1">
    <property type="nucleotide sequence ID" value="NZ_JALJEJ010000008.1"/>
</dbReference>
<keyword evidence="13" id="KW-1185">Reference proteome</keyword>
<evidence type="ECO:0000256" key="5">
    <source>
        <dbReference type="ARBA" id="ARBA00022989"/>
    </source>
</evidence>
<dbReference type="GO" id="GO:0008381">
    <property type="term" value="F:mechanosensitive monoatomic ion channel activity"/>
    <property type="evidence" value="ECO:0007669"/>
    <property type="project" value="UniProtKB-ARBA"/>
</dbReference>
<dbReference type="Gene3D" id="2.30.30.60">
    <property type="match status" value="1"/>
</dbReference>
<dbReference type="Pfam" id="PF00924">
    <property type="entry name" value="MS_channel_2nd"/>
    <property type="match status" value="1"/>
</dbReference>
<keyword evidence="5 8" id="KW-1133">Transmembrane helix</keyword>
<evidence type="ECO:0000256" key="1">
    <source>
        <dbReference type="ARBA" id="ARBA00004651"/>
    </source>
</evidence>
<evidence type="ECO:0000313" key="12">
    <source>
        <dbReference type="EMBL" id="MCJ8211141.1"/>
    </source>
</evidence>
<protein>
    <submittedName>
        <fullName evidence="12">Mechanosensitive ion channel</fullName>
    </submittedName>
</protein>
<feature type="coiled-coil region" evidence="7">
    <location>
        <begin position="123"/>
        <end position="157"/>
    </location>
</feature>
<feature type="transmembrane region" description="Helical" evidence="8">
    <location>
        <begin position="506"/>
        <end position="525"/>
    </location>
</feature>
<reference evidence="12" key="1">
    <citation type="submission" date="2022-04" db="EMBL/GenBank/DDBJ databases">
        <title>Mucilaginibacter sp. RS28 isolated from freshwater.</title>
        <authorList>
            <person name="Ko S.-R."/>
        </authorList>
    </citation>
    <scope>NUCLEOTIDE SEQUENCE</scope>
    <source>
        <strain evidence="12">RS28</strain>
    </source>
</reference>
<sequence length="821" mass="92755">MLQIFRNRLLFTLLLLTVTVASSLAQKHHKTRSDSLRQSILRRDSLIRSLQKSDTSLNNLLKKVEYYSNSFNQISVGLTRGFDTVDISSQLPIYQKRVGTIKRLIENDKSNTLRYLYAIRDFLTHTEDQLDEWQDDLAKINNNLVQMRNDLNEIQKDTSFRTLPSDSSLQKTAILPIKAVLNKHQKLDSLNKIGLLKIGLLQNRLADVYLNVLDEKDQINAKIRNFSHRALDGEYDFIWDIHSSNSSNFREALSSTINMNSKLLRFLIVRDTLIHIIGFGILSLFLIWILSNRLKIFKTKKDPREILRQANYVAAFPVCSAIVMATVLQPYFYDHPPAVFLECIFLVNIIAVLHLVYKTCTRAYFNYLASLLLLTLIAAASNLFVEVSDTDRYVTLLMSGAAAFISFKFLNILRADDTRLPYSITIIKFYAILQALAFLCNVLGYFTLSKIIAVTATFNLWQAISLYLFVQILMQSLFLQLEANKGESIISSYLDFKLLQNKFRSLLNIIALILWFITLAQNLSVEDWAFDTMGEFLNTSRKVGGTSFTFTSLLIFVAVIWLSTIASKIISYFYDYAGQQAAYAGKKKSRTSVLIVKLTVYAIGFLIAVAASGVPLDKITIIISAFGVGIGFGLQNIVNNLVSGLILAFEKPVQIGDIVEVSGRSGTITEIGIRSSKIATGEGAEVIVPNGDLISQHVINWTLSNNNRRVELIIQVNYGSDLEKVKQLLTNLLASREDIMTTPSPSVFVHNFSADGVDFRLFFWAADISMWLSLKSQVLAEIYQLFAKEGIEIPFPQRDIHLTLDKDATITLKKTDQDQDQ</sequence>
<feature type="transmembrane region" description="Helical" evidence="8">
    <location>
        <begin position="393"/>
        <end position="413"/>
    </location>
</feature>
<evidence type="ECO:0000256" key="3">
    <source>
        <dbReference type="ARBA" id="ARBA00022475"/>
    </source>
</evidence>
<feature type="domain" description="Mechanosensitive ion channel MscS C-terminal" evidence="11">
    <location>
        <begin position="710"/>
        <end position="793"/>
    </location>
</feature>
<evidence type="ECO:0000259" key="11">
    <source>
        <dbReference type="Pfam" id="PF21082"/>
    </source>
</evidence>
<feature type="signal peptide" evidence="9">
    <location>
        <begin position="1"/>
        <end position="25"/>
    </location>
</feature>
<evidence type="ECO:0000259" key="10">
    <source>
        <dbReference type="Pfam" id="PF00924"/>
    </source>
</evidence>
<feature type="transmembrane region" description="Helical" evidence="8">
    <location>
        <begin position="545"/>
        <end position="574"/>
    </location>
</feature>
<evidence type="ECO:0000256" key="9">
    <source>
        <dbReference type="SAM" id="SignalP"/>
    </source>
</evidence>
<feature type="transmembrane region" description="Helical" evidence="8">
    <location>
        <begin position="338"/>
        <end position="357"/>
    </location>
</feature>
<name>A0A9X2BA70_9SPHI</name>
<dbReference type="InterPro" id="IPR011066">
    <property type="entry name" value="MscS_channel_C_sf"/>
</dbReference>
<dbReference type="Gene3D" id="1.10.287.1260">
    <property type="match status" value="1"/>
</dbReference>
<keyword evidence="4 8" id="KW-0812">Transmembrane</keyword>
<feature type="transmembrane region" description="Helical" evidence="8">
    <location>
        <begin position="272"/>
        <end position="291"/>
    </location>
</feature>
<feature type="transmembrane region" description="Helical" evidence="8">
    <location>
        <begin position="312"/>
        <end position="332"/>
    </location>
</feature>
<keyword evidence="6 8" id="KW-0472">Membrane</keyword>
<comment type="subcellular location">
    <subcellularLocation>
        <location evidence="1">Cell membrane</location>
        <topology evidence="1">Multi-pass membrane protein</topology>
    </subcellularLocation>
</comment>
<comment type="caution">
    <text evidence="12">The sequence shown here is derived from an EMBL/GenBank/DDBJ whole genome shotgun (WGS) entry which is preliminary data.</text>
</comment>
<evidence type="ECO:0000256" key="4">
    <source>
        <dbReference type="ARBA" id="ARBA00022692"/>
    </source>
</evidence>
<dbReference type="PANTHER" id="PTHR30347">
    <property type="entry name" value="POTASSIUM CHANNEL RELATED"/>
    <property type="match status" value="1"/>
</dbReference>
<dbReference type="Proteomes" id="UP001139450">
    <property type="component" value="Unassembled WGS sequence"/>
</dbReference>
<dbReference type="PANTHER" id="PTHR30347:SF1">
    <property type="entry name" value="MECHANOSENSITIVE CHANNEL MSCK"/>
    <property type="match status" value="1"/>
</dbReference>
<evidence type="ECO:0000256" key="8">
    <source>
        <dbReference type="SAM" id="Phobius"/>
    </source>
</evidence>
<dbReference type="SUPFAM" id="SSF82689">
    <property type="entry name" value="Mechanosensitive channel protein MscS (YggB), C-terminal domain"/>
    <property type="match status" value="1"/>
</dbReference>
<feature type="transmembrane region" description="Helical" evidence="8">
    <location>
        <begin position="594"/>
        <end position="613"/>
    </location>
</feature>
<feature type="chain" id="PRO_5040864884" evidence="9">
    <location>
        <begin position="26"/>
        <end position="821"/>
    </location>
</feature>
<dbReference type="InterPro" id="IPR010920">
    <property type="entry name" value="LSM_dom_sf"/>
</dbReference>
<dbReference type="Gene3D" id="3.30.70.100">
    <property type="match status" value="1"/>
</dbReference>
<dbReference type="InterPro" id="IPR006685">
    <property type="entry name" value="MscS_channel_2nd"/>
</dbReference>
<dbReference type="InterPro" id="IPR011014">
    <property type="entry name" value="MscS_channel_TM-2"/>
</dbReference>
<dbReference type="Pfam" id="PF21082">
    <property type="entry name" value="MS_channel_3rd"/>
    <property type="match status" value="1"/>
</dbReference>
<feature type="transmembrane region" description="Helical" evidence="8">
    <location>
        <begin position="460"/>
        <end position="479"/>
    </location>
</feature>
<dbReference type="SUPFAM" id="SSF82861">
    <property type="entry name" value="Mechanosensitive channel protein MscS (YggB), transmembrane region"/>
    <property type="match status" value="1"/>
</dbReference>
<proteinExistence type="inferred from homology"/>
<feature type="transmembrane region" description="Helical" evidence="8">
    <location>
        <begin position="619"/>
        <end position="638"/>
    </location>
</feature>
<evidence type="ECO:0000256" key="2">
    <source>
        <dbReference type="ARBA" id="ARBA00008017"/>
    </source>
</evidence>
<feature type="transmembrane region" description="Helical" evidence="8">
    <location>
        <begin position="425"/>
        <end position="448"/>
    </location>
</feature>
<evidence type="ECO:0000256" key="6">
    <source>
        <dbReference type="ARBA" id="ARBA00023136"/>
    </source>
</evidence>
<dbReference type="InterPro" id="IPR052702">
    <property type="entry name" value="MscS-like_channel"/>
</dbReference>
<accession>A0A9X2BA70</accession>
<evidence type="ECO:0000313" key="13">
    <source>
        <dbReference type="Proteomes" id="UP001139450"/>
    </source>
</evidence>
<dbReference type="GO" id="GO:0005886">
    <property type="term" value="C:plasma membrane"/>
    <property type="evidence" value="ECO:0007669"/>
    <property type="project" value="UniProtKB-SubCell"/>
</dbReference>
<dbReference type="SUPFAM" id="SSF50182">
    <property type="entry name" value="Sm-like ribonucleoproteins"/>
    <property type="match status" value="1"/>
</dbReference>
<gene>
    <name evidence="12" type="ORF">MUY27_15585</name>
</gene>
<dbReference type="AlphaFoldDB" id="A0A9X2BA70"/>
<feature type="transmembrane region" description="Helical" evidence="8">
    <location>
        <begin position="364"/>
        <end position="381"/>
    </location>
</feature>
<keyword evidence="9" id="KW-0732">Signal</keyword>
<dbReference type="InterPro" id="IPR049278">
    <property type="entry name" value="MS_channel_C"/>
</dbReference>
<organism evidence="12 13">
    <name type="scientific">Mucilaginibacter straminoryzae</name>
    <dbReference type="NCBI Taxonomy" id="2932774"/>
    <lineage>
        <taxon>Bacteria</taxon>
        <taxon>Pseudomonadati</taxon>
        <taxon>Bacteroidota</taxon>
        <taxon>Sphingobacteriia</taxon>
        <taxon>Sphingobacteriales</taxon>
        <taxon>Sphingobacteriaceae</taxon>
        <taxon>Mucilaginibacter</taxon>
    </lineage>
</organism>
<comment type="similarity">
    <text evidence="2">Belongs to the MscS (TC 1.A.23) family.</text>
</comment>
<evidence type="ECO:0000256" key="7">
    <source>
        <dbReference type="SAM" id="Coils"/>
    </source>
</evidence>
<dbReference type="EMBL" id="JALJEJ010000008">
    <property type="protein sequence ID" value="MCJ8211141.1"/>
    <property type="molecule type" value="Genomic_DNA"/>
</dbReference>
<feature type="domain" description="Mechanosensitive ion channel MscS" evidence="10">
    <location>
        <begin position="636"/>
        <end position="702"/>
    </location>
</feature>